<evidence type="ECO:0000256" key="4">
    <source>
        <dbReference type="ARBA" id="ARBA00022741"/>
    </source>
</evidence>
<comment type="similarity">
    <text evidence="2">Belongs to the diacylglycerol/lipid kinase family.</text>
</comment>
<keyword evidence="8" id="KW-1208">Phospholipid metabolism</keyword>
<dbReference type="InterPro" id="IPR045540">
    <property type="entry name" value="YegS/DAGK_C"/>
</dbReference>
<dbReference type="InterPro" id="IPR050187">
    <property type="entry name" value="Lipid_Phosphate_FormReg"/>
</dbReference>
<evidence type="ECO:0000256" key="2">
    <source>
        <dbReference type="ARBA" id="ARBA00005983"/>
    </source>
</evidence>
<keyword evidence="3" id="KW-0808">Transferase</keyword>
<name>A0ABR8W1W4_9MICO</name>
<gene>
    <name evidence="11" type="ORF">H9633_01730</name>
</gene>
<keyword evidence="12" id="KW-1185">Reference proteome</keyword>
<dbReference type="Proteomes" id="UP000611521">
    <property type="component" value="Unassembled WGS sequence"/>
</dbReference>
<feature type="compositionally biased region" description="Low complexity" evidence="9">
    <location>
        <begin position="325"/>
        <end position="344"/>
    </location>
</feature>
<evidence type="ECO:0000313" key="12">
    <source>
        <dbReference type="Proteomes" id="UP000611521"/>
    </source>
</evidence>
<dbReference type="Gene3D" id="3.40.50.10330">
    <property type="entry name" value="Probable inorganic polyphosphate/atp-NAD kinase, domain 1"/>
    <property type="match status" value="1"/>
</dbReference>
<dbReference type="Pfam" id="PF00781">
    <property type="entry name" value="DAGK_cat"/>
    <property type="match status" value="1"/>
</dbReference>
<dbReference type="GO" id="GO:0016301">
    <property type="term" value="F:kinase activity"/>
    <property type="evidence" value="ECO:0007669"/>
    <property type="project" value="UniProtKB-KW"/>
</dbReference>
<keyword evidence="5 11" id="KW-0418">Kinase</keyword>
<dbReference type="EMBL" id="JACSPX010000001">
    <property type="protein sequence ID" value="MBD8011018.1"/>
    <property type="molecule type" value="Genomic_DNA"/>
</dbReference>
<dbReference type="InterPro" id="IPR001206">
    <property type="entry name" value="Diacylglycerol_kinase_cat_dom"/>
</dbReference>
<sequence>MNEAHSPAPHAAVVYHPLKVPVRRLRAVVAEHEAANGWARTRWHETAGDDSGRAAAESALAHRPAVVLVAGGDGTVRAVAEVMQATGIPIALIPLGTGNLLARDIGAPLNDLAACVRAAFSGVDRAVDVGMAELDDEGGSRRTTAFMVMAGIGLDAEMAESTSANAKKRLGWFAYVAPIARSVIANRLFHLDYRIDGGRTRSTRAHTVIVGNCGTLTGNMLLIPAAIIDDGLLDVVMMRPAGRFGWARIGTRLTLQGLARRSPLGRRLLQQTPDLHSLAYLRGRRFEARFDAPHLVELDGDGFGHVTRVRITVRPGALVVRTPAHRGAPSAGAAPGGRARAPRE</sequence>
<dbReference type="SUPFAM" id="SSF111331">
    <property type="entry name" value="NAD kinase/diacylglycerol kinase-like"/>
    <property type="match status" value="1"/>
</dbReference>
<evidence type="ECO:0000256" key="1">
    <source>
        <dbReference type="ARBA" id="ARBA00001946"/>
    </source>
</evidence>
<dbReference type="InterPro" id="IPR016064">
    <property type="entry name" value="NAD/diacylglycerol_kinase_sf"/>
</dbReference>
<comment type="caution">
    <text evidence="11">The sequence shown here is derived from an EMBL/GenBank/DDBJ whole genome shotgun (WGS) entry which is preliminary data.</text>
</comment>
<evidence type="ECO:0000256" key="3">
    <source>
        <dbReference type="ARBA" id="ARBA00022679"/>
    </source>
</evidence>
<evidence type="ECO:0000256" key="5">
    <source>
        <dbReference type="ARBA" id="ARBA00022777"/>
    </source>
</evidence>
<feature type="region of interest" description="Disordered" evidence="9">
    <location>
        <begin position="323"/>
        <end position="344"/>
    </location>
</feature>
<feature type="domain" description="DAGKc" evidence="10">
    <location>
        <begin position="6"/>
        <end position="136"/>
    </location>
</feature>
<keyword evidence="7" id="KW-0443">Lipid metabolism</keyword>
<evidence type="ECO:0000256" key="6">
    <source>
        <dbReference type="ARBA" id="ARBA00022840"/>
    </source>
</evidence>
<dbReference type="RefSeq" id="WP_191711874.1">
    <property type="nucleotide sequence ID" value="NZ_JACSPX010000001.1"/>
</dbReference>
<evidence type="ECO:0000256" key="7">
    <source>
        <dbReference type="ARBA" id="ARBA00023209"/>
    </source>
</evidence>
<evidence type="ECO:0000256" key="9">
    <source>
        <dbReference type="SAM" id="MobiDB-lite"/>
    </source>
</evidence>
<dbReference type="PANTHER" id="PTHR12358:SF106">
    <property type="entry name" value="LIPID KINASE YEGS"/>
    <property type="match status" value="1"/>
</dbReference>
<dbReference type="Pfam" id="PF19279">
    <property type="entry name" value="YegS_C"/>
    <property type="match status" value="1"/>
</dbReference>
<proteinExistence type="inferred from homology"/>
<comment type="cofactor">
    <cofactor evidence="1">
        <name>Mg(2+)</name>
        <dbReference type="ChEBI" id="CHEBI:18420"/>
    </cofactor>
</comment>
<organism evidence="11 12">
    <name type="scientific">Microbacterium commune</name>
    <dbReference type="NCBI Taxonomy" id="2762219"/>
    <lineage>
        <taxon>Bacteria</taxon>
        <taxon>Bacillati</taxon>
        <taxon>Actinomycetota</taxon>
        <taxon>Actinomycetes</taxon>
        <taxon>Micrococcales</taxon>
        <taxon>Microbacteriaceae</taxon>
        <taxon>Microbacterium</taxon>
    </lineage>
</organism>
<keyword evidence="4" id="KW-0547">Nucleotide-binding</keyword>
<accession>A0ABR8W1W4</accession>
<evidence type="ECO:0000259" key="10">
    <source>
        <dbReference type="PROSITE" id="PS50146"/>
    </source>
</evidence>
<dbReference type="PROSITE" id="PS50146">
    <property type="entry name" value="DAGK"/>
    <property type="match status" value="1"/>
</dbReference>
<reference evidence="11 12" key="1">
    <citation type="submission" date="2020-08" db="EMBL/GenBank/DDBJ databases">
        <title>A Genomic Blueprint of the Chicken Gut Microbiome.</title>
        <authorList>
            <person name="Gilroy R."/>
            <person name="Ravi A."/>
            <person name="Getino M."/>
            <person name="Pursley I."/>
            <person name="Horton D.L."/>
            <person name="Alikhan N.-F."/>
            <person name="Baker D."/>
            <person name="Gharbi K."/>
            <person name="Hall N."/>
            <person name="Watson M."/>
            <person name="Adriaenssens E.M."/>
            <person name="Foster-Nyarko E."/>
            <person name="Jarju S."/>
            <person name="Secka A."/>
            <person name="Antonio M."/>
            <person name="Oren A."/>
            <person name="Chaudhuri R."/>
            <person name="La Ragione R.M."/>
            <person name="Hildebrand F."/>
            <person name="Pallen M.J."/>
        </authorList>
    </citation>
    <scope>NUCLEOTIDE SEQUENCE [LARGE SCALE GENOMIC DNA]</scope>
    <source>
        <strain evidence="11 12">Re1</strain>
    </source>
</reference>
<dbReference type="InterPro" id="IPR017438">
    <property type="entry name" value="ATP-NAD_kinase_N"/>
</dbReference>
<evidence type="ECO:0000256" key="8">
    <source>
        <dbReference type="ARBA" id="ARBA00023264"/>
    </source>
</evidence>
<protein>
    <submittedName>
        <fullName evidence="11">NAD(+)/NADH kinase</fullName>
    </submittedName>
</protein>
<keyword evidence="6" id="KW-0067">ATP-binding</keyword>
<dbReference type="PANTHER" id="PTHR12358">
    <property type="entry name" value="SPHINGOSINE KINASE"/>
    <property type="match status" value="1"/>
</dbReference>
<keyword evidence="7" id="KW-0444">Lipid biosynthesis</keyword>
<keyword evidence="7" id="KW-0594">Phospholipid biosynthesis</keyword>
<evidence type="ECO:0000313" key="11">
    <source>
        <dbReference type="EMBL" id="MBD8011018.1"/>
    </source>
</evidence>
<dbReference type="Gene3D" id="2.60.200.40">
    <property type="match status" value="1"/>
</dbReference>